<gene>
    <name evidence="1" type="ORF">FHU29_004222</name>
</gene>
<protein>
    <submittedName>
        <fullName evidence="1">Uncharacterized protein</fullName>
    </submittedName>
</protein>
<evidence type="ECO:0000313" key="2">
    <source>
        <dbReference type="Proteomes" id="UP000567922"/>
    </source>
</evidence>
<dbReference type="RefSeq" id="WP_064438276.1">
    <property type="nucleotide sequence ID" value="NZ_BDDI01000001.1"/>
</dbReference>
<organism evidence="1 2">
    <name type="scientific">Hoyosella altamirensis</name>
    <dbReference type="NCBI Taxonomy" id="616997"/>
    <lineage>
        <taxon>Bacteria</taxon>
        <taxon>Bacillati</taxon>
        <taxon>Actinomycetota</taxon>
        <taxon>Actinomycetes</taxon>
        <taxon>Mycobacteriales</taxon>
        <taxon>Hoyosellaceae</taxon>
        <taxon>Hoyosella</taxon>
    </lineage>
</organism>
<evidence type="ECO:0000313" key="1">
    <source>
        <dbReference type="EMBL" id="MBB3039734.1"/>
    </source>
</evidence>
<proteinExistence type="predicted"/>
<accession>A0A839RUJ6</accession>
<dbReference type="Proteomes" id="UP000567922">
    <property type="component" value="Unassembled WGS sequence"/>
</dbReference>
<comment type="caution">
    <text evidence="1">The sequence shown here is derived from an EMBL/GenBank/DDBJ whole genome shotgun (WGS) entry which is preliminary data.</text>
</comment>
<dbReference type="AlphaFoldDB" id="A0A839RUJ6"/>
<sequence length="166" mass="17742">MVAIKVSDVVSPRHVQSFAYRDAISTTRLRTETYGGWIAINFGDSGSTTRRGDITSFLPIESNTINTYEDSAQILGFTVSAAPSSVADDDDEANVAALADATLLLRPQAFAGIAGSPLCLVFKARIGVHKGIVSAITYQVTVQSRIGESKDGTLPRIQLRSAQIPR</sequence>
<reference evidence="1 2" key="1">
    <citation type="submission" date="2020-08" db="EMBL/GenBank/DDBJ databases">
        <title>Sequencing the genomes of 1000 actinobacteria strains.</title>
        <authorList>
            <person name="Klenk H.-P."/>
        </authorList>
    </citation>
    <scope>NUCLEOTIDE SEQUENCE [LARGE SCALE GENOMIC DNA]</scope>
    <source>
        <strain evidence="1 2">DSM 45258</strain>
    </source>
</reference>
<dbReference type="EMBL" id="JACHWS010000004">
    <property type="protein sequence ID" value="MBB3039734.1"/>
    <property type="molecule type" value="Genomic_DNA"/>
</dbReference>
<keyword evidence="2" id="KW-1185">Reference proteome</keyword>
<name>A0A839RUJ6_9ACTN</name>